<proteinExistence type="predicted"/>
<dbReference type="RefSeq" id="WP_249312894.1">
    <property type="nucleotide sequence ID" value="NZ_JACRSU010000003.1"/>
</dbReference>
<comment type="caution">
    <text evidence="1">The sequence shown here is derived from an EMBL/GenBank/DDBJ whole genome shotgun (WGS) entry which is preliminary data.</text>
</comment>
<organism evidence="1 2">
    <name type="scientific">Congzhengia minquanensis</name>
    <dbReference type="NCBI Taxonomy" id="2763657"/>
    <lineage>
        <taxon>Bacteria</taxon>
        <taxon>Bacillati</taxon>
        <taxon>Bacillota</taxon>
        <taxon>Clostridia</taxon>
        <taxon>Eubacteriales</taxon>
        <taxon>Oscillospiraceae</taxon>
        <taxon>Congzhengia</taxon>
    </lineage>
</organism>
<name>A0A926HZE4_9FIRM</name>
<evidence type="ECO:0000313" key="1">
    <source>
        <dbReference type="EMBL" id="MBC8541085.1"/>
    </source>
</evidence>
<protein>
    <submittedName>
        <fullName evidence="1">Uncharacterized protein</fullName>
    </submittedName>
</protein>
<evidence type="ECO:0000313" key="2">
    <source>
        <dbReference type="Proteomes" id="UP000611762"/>
    </source>
</evidence>
<accession>A0A926HZE4</accession>
<keyword evidence="2" id="KW-1185">Reference proteome</keyword>
<reference evidence="1" key="1">
    <citation type="submission" date="2020-08" db="EMBL/GenBank/DDBJ databases">
        <title>Genome public.</title>
        <authorList>
            <person name="Liu C."/>
            <person name="Sun Q."/>
        </authorList>
    </citation>
    <scope>NUCLEOTIDE SEQUENCE</scope>
    <source>
        <strain evidence="1">H8</strain>
    </source>
</reference>
<dbReference type="AlphaFoldDB" id="A0A926HZE4"/>
<dbReference type="EMBL" id="JACRSU010000003">
    <property type="protein sequence ID" value="MBC8541085.1"/>
    <property type="molecule type" value="Genomic_DNA"/>
</dbReference>
<sequence>MLYQGKTNAESYFPPILGNGDISLAPDCEGTLNYSFEQYEKKGLSAFDGIVVRCGRRSNNN</sequence>
<dbReference type="Proteomes" id="UP000611762">
    <property type="component" value="Unassembled WGS sequence"/>
</dbReference>
<gene>
    <name evidence="1" type="ORF">H8698_08885</name>
</gene>